<dbReference type="PANTHER" id="PTHR43663:SF1">
    <property type="entry name" value="CHROMATE TRANSPORTER"/>
    <property type="match status" value="1"/>
</dbReference>
<reference evidence="8 9" key="1">
    <citation type="submission" date="2009-02" db="EMBL/GenBank/DDBJ databases">
        <title>Sequencing of the draft genome and assembly of Dethiobacter alkaliphilus AHT 1.</title>
        <authorList>
            <consortium name="US DOE Joint Genome Institute (JGI-PGF)"/>
            <person name="Lucas S."/>
            <person name="Copeland A."/>
            <person name="Lapidus A."/>
            <person name="Glavina del Rio T."/>
            <person name="Dalin E."/>
            <person name="Tice H."/>
            <person name="Bruce D."/>
            <person name="Goodwin L."/>
            <person name="Pitluck S."/>
            <person name="Larimer F."/>
            <person name="Land M.L."/>
            <person name="Hauser L."/>
            <person name="Muyzer G."/>
        </authorList>
    </citation>
    <scope>NUCLEOTIDE SEQUENCE [LARGE SCALE GENOMIC DNA]</scope>
    <source>
        <strain evidence="8 9">AHT 1</strain>
    </source>
</reference>
<name>C0GCL6_DETAL</name>
<keyword evidence="3" id="KW-1003">Cell membrane</keyword>
<proteinExistence type="inferred from homology"/>
<evidence type="ECO:0000256" key="7">
    <source>
        <dbReference type="SAM" id="Phobius"/>
    </source>
</evidence>
<dbReference type="Proteomes" id="UP000006443">
    <property type="component" value="Unassembled WGS sequence"/>
</dbReference>
<keyword evidence="5 7" id="KW-1133">Transmembrane helix</keyword>
<organism evidence="8 9">
    <name type="scientific">Dethiobacter alkaliphilus AHT 1</name>
    <dbReference type="NCBI Taxonomy" id="555088"/>
    <lineage>
        <taxon>Bacteria</taxon>
        <taxon>Bacillati</taxon>
        <taxon>Bacillota</taxon>
        <taxon>Dethiobacteria</taxon>
        <taxon>Dethiobacterales</taxon>
        <taxon>Dethiobacteraceae</taxon>
        <taxon>Dethiobacter</taxon>
    </lineage>
</organism>
<dbReference type="EMBL" id="ACJM01000001">
    <property type="protein sequence ID" value="EEG78951.1"/>
    <property type="molecule type" value="Genomic_DNA"/>
</dbReference>
<dbReference type="Pfam" id="PF02417">
    <property type="entry name" value="Chromate_transp"/>
    <property type="match status" value="1"/>
</dbReference>
<evidence type="ECO:0000313" key="8">
    <source>
        <dbReference type="EMBL" id="EEG78951.1"/>
    </source>
</evidence>
<comment type="similarity">
    <text evidence="2">Belongs to the chromate ion transporter (CHR) (TC 2.A.51) family.</text>
</comment>
<dbReference type="AlphaFoldDB" id="C0GCL6"/>
<evidence type="ECO:0000256" key="2">
    <source>
        <dbReference type="ARBA" id="ARBA00005262"/>
    </source>
</evidence>
<comment type="caution">
    <text evidence="8">The sequence shown here is derived from an EMBL/GenBank/DDBJ whole genome shotgun (WGS) entry which is preliminary data.</text>
</comment>
<keyword evidence="9" id="KW-1185">Reference proteome</keyword>
<evidence type="ECO:0000256" key="5">
    <source>
        <dbReference type="ARBA" id="ARBA00022989"/>
    </source>
</evidence>
<dbReference type="STRING" id="555088.DealDRAFT_0225"/>
<feature type="transmembrane region" description="Helical" evidence="7">
    <location>
        <begin position="71"/>
        <end position="95"/>
    </location>
</feature>
<dbReference type="OrthoDB" id="9788907at2"/>
<keyword evidence="6 7" id="KW-0472">Membrane</keyword>
<sequence>MIILQLYMAFLKIGMFSIGGGYVMLPLIQKEIIENYGWLTQTEFVDIIAIAEMTPGPVAINSATFIGYQTAGIWGAAFATAGVVTPSLVLMVLAAKMINRFYENRWVQAAFGGLRPAVIALIAGAAIYVAGTAITDYISVIFGLAAFALLIFTKLHPIVVLAISAVAGIIIYL</sequence>
<evidence type="ECO:0000256" key="1">
    <source>
        <dbReference type="ARBA" id="ARBA00004651"/>
    </source>
</evidence>
<dbReference type="InterPro" id="IPR003370">
    <property type="entry name" value="Chromate_transpt"/>
</dbReference>
<feature type="transmembrane region" description="Helical" evidence="7">
    <location>
        <begin position="7"/>
        <end position="28"/>
    </location>
</feature>
<feature type="transmembrane region" description="Helical" evidence="7">
    <location>
        <begin position="116"/>
        <end position="134"/>
    </location>
</feature>
<evidence type="ECO:0000313" key="9">
    <source>
        <dbReference type="Proteomes" id="UP000006443"/>
    </source>
</evidence>
<accession>C0GCL6</accession>
<gene>
    <name evidence="8" type="ORF">DealDRAFT_0225</name>
</gene>
<dbReference type="InterPro" id="IPR052518">
    <property type="entry name" value="CHR_Transporter"/>
</dbReference>
<evidence type="ECO:0000256" key="4">
    <source>
        <dbReference type="ARBA" id="ARBA00022692"/>
    </source>
</evidence>
<evidence type="ECO:0000256" key="6">
    <source>
        <dbReference type="ARBA" id="ARBA00023136"/>
    </source>
</evidence>
<dbReference type="eggNOG" id="COG2059">
    <property type="taxonomic scope" value="Bacteria"/>
</dbReference>
<keyword evidence="4 7" id="KW-0812">Transmembrane</keyword>
<dbReference type="GO" id="GO:0005886">
    <property type="term" value="C:plasma membrane"/>
    <property type="evidence" value="ECO:0007669"/>
    <property type="project" value="UniProtKB-SubCell"/>
</dbReference>
<dbReference type="PANTHER" id="PTHR43663">
    <property type="entry name" value="CHROMATE TRANSPORT PROTEIN-RELATED"/>
    <property type="match status" value="1"/>
</dbReference>
<protein>
    <submittedName>
        <fullName evidence="8">Chromate transporter</fullName>
    </submittedName>
</protein>
<comment type="subcellular location">
    <subcellularLocation>
        <location evidence="1">Cell membrane</location>
        <topology evidence="1">Multi-pass membrane protein</topology>
    </subcellularLocation>
</comment>
<dbReference type="RefSeq" id="WP_008514043.1">
    <property type="nucleotide sequence ID" value="NZ_ACJM01000001.1"/>
</dbReference>
<evidence type="ECO:0000256" key="3">
    <source>
        <dbReference type="ARBA" id="ARBA00022475"/>
    </source>
</evidence>
<feature type="transmembrane region" description="Helical" evidence="7">
    <location>
        <begin position="140"/>
        <end position="172"/>
    </location>
</feature>
<dbReference type="GO" id="GO:0015109">
    <property type="term" value="F:chromate transmembrane transporter activity"/>
    <property type="evidence" value="ECO:0007669"/>
    <property type="project" value="InterPro"/>
</dbReference>